<organism evidence="1">
    <name type="scientific">Caldilineaceae bacterium SB0662_bin_9</name>
    <dbReference type="NCBI Taxonomy" id="2605258"/>
    <lineage>
        <taxon>Bacteria</taxon>
        <taxon>Bacillati</taxon>
        <taxon>Chloroflexota</taxon>
        <taxon>Caldilineae</taxon>
        <taxon>Caldilineales</taxon>
        <taxon>Caldilineaceae</taxon>
    </lineage>
</organism>
<dbReference type="Gene3D" id="3.40.50.450">
    <property type="match status" value="1"/>
</dbReference>
<proteinExistence type="predicted"/>
<dbReference type="EMBL" id="VXPY01000032">
    <property type="protein sequence ID" value="MYD89687.1"/>
    <property type="molecule type" value="Genomic_DNA"/>
</dbReference>
<accession>A0A6B1DR58</accession>
<sequence>MSIDKCGKIFYDTKRAGGPFLLKPDGAALLLPNKMTERRRVNLSYWIYDYNFQHQMINTYEMFEEKPNWGKELLELDEAWVERYRDWEPSAEDRILNFLRESIRDWDAGEGREPSSDLKMAAGGCRNDPDLRELENYAAERGWLGVRTESGFKPTRRVNLSARIHVDEKTREQGRGQQGFVAMWFDPSMDDAYKCGFKLAIQDAGYKPRLIKEKEYLGGVVDEILAEIRKSRFVVADFTSIAKAGARGGVYFEAGFAYGLDIPVFLTCRKGYKKGVHFDIGHLNRIEWTTPKDLRKKLKNSILAVLDRGPLNPSNGDQEVVGSNSSLAA</sequence>
<evidence type="ECO:0000313" key="1">
    <source>
        <dbReference type="EMBL" id="MYD89687.1"/>
    </source>
</evidence>
<protein>
    <recommendedName>
        <fullName evidence="2">Nucleoside 2-deoxyribosyltransferase</fullName>
    </recommendedName>
</protein>
<dbReference type="AlphaFoldDB" id="A0A6B1DR58"/>
<name>A0A6B1DR58_9CHLR</name>
<reference evidence="1" key="1">
    <citation type="submission" date="2019-09" db="EMBL/GenBank/DDBJ databases">
        <title>Characterisation of the sponge microbiome using genome-centric metagenomics.</title>
        <authorList>
            <person name="Engelberts J.P."/>
            <person name="Robbins S.J."/>
            <person name="De Goeij J.M."/>
            <person name="Aranda M."/>
            <person name="Bell S.C."/>
            <person name="Webster N.S."/>
        </authorList>
    </citation>
    <scope>NUCLEOTIDE SEQUENCE</scope>
    <source>
        <strain evidence="1">SB0662_bin_9</strain>
    </source>
</reference>
<comment type="caution">
    <text evidence="1">The sequence shown here is derived from an EMBL/GenBank/DDBJ whole genome shotgun (WGS) entry which is preliminary data.</text>
</comment>
<evidence type="ECO:0008006" key="2">
    <source>
        <dbReference type="Google" id="ProtNLM"/>
    </source>
</evidence>
<gene>
    <name evidence="1" type="ORF">F4Y08_05015</name>
</gene>